<name>A0A0V1F5A1_TRIPS</name>
<organism evidence="1 2">
    <name type="scientific">Trichinella pseudospiralis</name>
    <name type="common">Parasitic roundworm</name>
    <dbReference type="NCBI Taxonomy" id="6337"/>
    <lineage>
        <taxon>Eukaryota</taxon>
        <taxon>Metazoa</taxon>
        <taxon>Ecdysozoa</taxon>
        <taxon>Nematoda</taxon>
        <taxon>Enoplea</taxon>
        <taxon>Dorylaimia</taxon>
        <taxon>Trichinellida</taxon>
        <taxon>Trichinellidae</taxon>
        <taxon>Trichinella</taxon>
    </lineage>
</organism>
<comment type="caution">
    <text evidence="1">The sequence shown here is derived from an EMBL/GenBank/DDBJ whole genome shotgun (WGS) entry which is preliminary data.</text>
</comment>
<protein>
    <submittedName>
        <fullName evidence="1">Uncharacterized protein</fullName>
    </submittedName>
</protein>
<evidence type="ECO:0000313" key="1">
    <source>
        <dbReference type="EMBL" id="KRY80387.1"/>
    </source>
</evidence>
<dbReference type="Proteomes" id="UP000054995">
    <property type="component" value="Unassembled WGS sequence"/>
</dbReference>
<gene>
    <name evidence="1" type="ORF">T4D_11691</name>
</gene>
<feature type="non-terminal residue" evidence="1">
    <location>
        <position position="1"/>
    </location>
</feature>
<reference evidence="1 2" key="1">
    <citation type="submission" date="2015-01" db="EMBL/GenBank/DDBJ databases">
        <title>Evolution of Trichinella species and genotypes.</title>
        <authorList>
            <person name="Korhonen P.K."/>
            <person name="Edoardo P."/>
            <person name="Giuseppe L.R."/>
            <person name="Gasser R.B."/>
        </authorList>
    </citation>
    <scope>NUCLEOTIDE SEQUENCE [LARGE SCALE GENOMIC DNA]</scope>
    <source>
        <strain evidence="1">ISS470</strain>
    </source>
</reference>
<sequence>LIIKFCIYPKELAEFRIQKKVLHLETHKSQRQMHSRHPASYTPALMPQKGLPSRCPSIHQLNELERLAAEDSRPVTEIYDELTSSASTSLDTAAYFLSWDQARNTMYYSRTKRYPADTWLPARRQDLGLNAEQTTTKSGAQFV</sequence>
<dbReference type="AlphaFoldDB" id="A0A0V1F5A1"/>
<evidence type="ECO:0000313" key="2">
    <source>
        <dbReference type="Proteomes" id="UP000054995"/>
    </source>
</evidence>
<proteinExistence type="predicted"/>
<keyword evidence="2" id="KW-1185">Reference proteome</keyword>
<feature type="non-terminal residue" evidence="1">
    <location>
        <position position="143"/>
    </location>
</feature>
<dbReference type="EMBL" id="JYDT01000549">
    <property type="protein sequence ID" value="KRY80387.1"/>
    <property type="molecule type" value="Genomic_DNA"/>
</dbReference>
<accession>A0A0V1F5A1</accession>